<dbReference type="InterPro" id="IPR022029">
    <property type="entry name" value="YoaR-like_PG-bd"/>
</dbReference>
<evidence type="ECO:0000256" key="2">
    <source>
        <dbReference type="SAM" id="MobiDB-lite"/>
    </source>
</evidence>
<dbReference type="InterPro" id="IPR011098">
    <property type="entry name" value="G5_dom"/>
</dbReference>
<dbReference type="Pfam" id="PF12229">
    <property type="entry name" value="PG_binding_4"/>
    <property type="match status" value="1"/>
</dbReference>
<dbReference type="PANTHER" id="PTHR35788">
    <property type="entry name" value="EXPORTED PROTEIN-RELATED"/>
    <property type="match status" value="1"/>
</dbReference>
<dbReference type="PATRIC" id="fig|908809.3.peg.173"/>
<dbReference type="AlphaFoldDB" id="A0A0R3JWR6"/>
<dbReference type="InterPro" id="IPR052913">
    <property type="entry name" value="Glycopeptide_resist_protein"/>
</dbReference>
<dbReference type="RefSeq" id="WP_057976129.1">
    <property type="nucleotide sequence ID" value="NZ_LKHP01000001.1"/>
</dbReference>
<dbReference type="InterPro" id="IPR007391">
    <property type="entry name" value="Vancomycin_resist_VanW"/>
</dbReference>
<proteinExistence type="predicted"/>
<accession>A0A0R3JWR6</accession>
<dbReference type="Proteomes" id="UP000052015">
    <property type="component" value="Unassembled WGS sequence"/>
</dbReference>
<feature type="compositionally biased region" description="Polar residues" evidence="2">
    <location>
        <begin position="446"/>
        <end position="466"/>
    </location>
</feature>
<dbReference type="SMART" id="SM01208">
    <property type="entry name" value="G5"/>
    <property type="match status" value="1"/>
</dbReference>
<name>A0A0R3JWR6_CALMK</name>
<dbReference type="STRING" id="908809.ABG79_00171"/>
<reference evidence="4 5" key="1">
    <citation type="submission" date="2015-09" db="EMBL/GenBank/DDBJ databases">
        <title>Draft genome sequence of a Caloramator mitchellensis, a moderate thermophile from the Great Artesian Basin of Australia.</title>
        <authorList>
            <person name="Patel B.K."/>
        </authorList>
    </citation>
    <scope>NUCLEOTIDE SEQUENCE [LARGE SCALE GENOMIC DNA]</scope>
    <source>
        <strain evidence="4 5">VF08</strain>
    </source>
</reference>
<protein>
    <submittedName>
        <fullName evidence="4">Vancomycin B-type resistance protein VanW</fullName>
    </submittedName>
</protein>
<evidence type="ECO:0000313" key="5">
    <source>
        <dbReference type="Proteomes" id="UP000052015"/>
    </source>
</evidence>
<gene>
    <name evidence="4" type="primary">vanW</name>
    <name evidence="4" type="ORF">ABG79_00171</name>
</gene>
<evidence type="ECO:0000259" key="3">
    <source>
        <dbReference type="PROSITE" id="PS51109"/>
    </source>
</evidence>
<dbReference type="OrthoDB" id="9797191at2"/>
<dbReference type="Pfam" id="PF04294">
    <property type="entry name" value="VanW"/>
    <property type="match status" value="1"/>
</dbReference>
<sequence length="466" mass="52048">MNKGLKIAIPLLIIALILAFGIILLNETSASSNRIYKGIYINNINVGGMTYDEAYRLLNEKFNIPLQEKVITLKYRDKEFRTTNKLLETRYDIEEKVNEALNYGKEGNIFEKTIERLKISTSSINLQLEIIVNEKNIDGVVNKISKSLITMPVDATIKLIDGKFIITPDVNGRQVDDAKLKEILLNSVKTTNSEELQIPVKVVEAKIKQDDLEKIDTRISAFATKFNPADVNRTGNLKIASSSIDGTLVMPGEVFSMNKVLGPRVASKGYKEAPVIINGTLVPGLAGGICQVTSTVYNAALLANFEIVERRPHGLKVSYVPAGRDATISGNIIDFKFKNTNKTPLYIRAWVGKNYVNVEFYSANENPNMNVVIESEIIERIPTTTEYVKDSNLYQGEKVTEVKPIDGIKSITYRKVFINGELVKKETLSKDYYKPAKGRVRIGTKPVSTQTDNTSENQKSQDIINQ</sequence>
<dbReference type="PROSITE" id="PS51109">
    <property type="entry name" value="G5"/>
    <property type="match status" value="1"/>
</dbReference>
<organism evidence="4 5">
    <name type="scientific">Caloramator mitchellensis</name>
    <dbReference type="NCBI Taxonomy" id="908809"/>
    <lineage>
        <taxon>Bacteria</taxon>
        <taxon>Bacillati</taxon>
        <taxon>Bacillota</taxon>
        <taxon>Clostridia</taxon>
        <taxon>Eubacteriales</taxon>
        <taxon>Clostridiaceae</taxon>
        <taxon>Caloramator</taxon>
    </lineage>
</organism>
<comment type="caution">
    <text evidence="4">The sequence shown here is derived from an EMBL/GenBank/DDBJ whole genome shotgun (WGS) entry which is preliminary data.</text>
</comment>
<evidence type="ECO:0000256" key="1">
    <source>
        <dbReference type="ARBA" id="ARBA00022729"/>
    </source>
</evidence>
<dbReference type="EMBL" id="LKHP01000001">
    <property type="protein sequence ID" value="KRQ88006.1"/>
    <property type="molecule type" value="Genomic_DNA"/>
</dbReference>
<feature type="region of interest" description="Disordered" evidence="2">
    <location>
        <begin position="443"/>
        <end position="466"/>
    </location>
</feature>
<feature type="domain" description="G5" evidence="3">
    <location>
        <begin position="367"/>
        <end position="446"/>
    </location>
</feature>
<keyword evidence="1" id="KW-0732">Signal</keyword>
<dbReference type="Pfam" id="PF07501">
    <property type="entry name" value="G5"/>
    <property type="match status" value="1"/>
</dbReference>
<dbReference type="PANTHER" id="PTHR35788:SF1">
    <property type="entry name" value="EXPORTED PROTEIN"/>
    <property type="match status" value="1"/>
</dbReference>
<evidence type="ECO:0000313" key="4">
    <source>
        <dbReference type="EMBL" id="KRQ88006.1"/>
    </source>
</evidence>
<keyword evidence="5" id="KW-1185">Reference proteome</keyword>
<dbReference type="Gene3D" id="2.20.230.10">
    <property type="entry name" value="Resuscitation-promoting factor rpfb"/>
    <property type="match status" value="1"/>
</dbReference>